<comment type="caution">
    <text evidence="1">The sequence shown here is derived from an EMBL/GenBank/DDBJ whole genome shotgun (WGS) entry which is preliminary data.</text>
</comment>
<protein>
    <recommendedName>
        <fullName evidence="3">Transposase</fullName>
    </recommendedName>
</protein>
<evidence type="ECO:0000313" key="1">
    <source>
        <dbReference type="EMBL" id="DAZ98743.1"/>
    </source>
</evidence>
<reference evidence="1" key="1">
    <citation type="submission" date="2022-11" db="EMBL/GenBank/DDBJ databases">
        <authorList>
            <person name="Morgan W.R."/>
            <person name="Tartar A."/>
        </authorList>
    </citation>
    <scope>NUCLEOTIDE SEQUENCE</scope>
    <source>
        <strain evidence="1">ARSEF 373</strain>
    </source>
</reference>
<dbReference type="AlphaFoldDB" id="A0AAV2YZF6"/>
<organism evidence="1 2">
    <name type="scientific">Lagenidium giganteum</name>
    <dbReference type="NCBI Taxonomy" id="4803"/>
    <lineage>
        <taxon>Eukaryota</taxon>
        <taxon>Sar</taxon>
        <taxon>Stramenopiles</taxon>
        <taxon>Oomycota</taxon>
        <taxon>Peronosporomycetes</taxon>
        <taxon>Pythiales</taxon>
        <taxon>Pythiaceae</taxon>
    </lineage>
</organism>
<evidence type="ECO:0008006" key="3">
    <source>
        <dbReference type="Google" id="ProtNLM"/>
    </source>
</evidence>
<dbReference type="Proteomes" id="UP001146120">
    <property type="component" value="Unassembled WGS sequence"/>
</dbReference>
<sequence length="214" mass="24576">MFSRKTLGPEGLARLTNFSAREVNGLWCDIAEDVLLSWNVGRGRRCKVTPKDVLFMVVVVLKVGGTWDALAAMFKMKGPTFEKMIMKFMVILEPIVYELCVAKPASELTMKKQHLSGQSFRNFPEAYYATDLKSQQCNRPSGNMHEGQVYRARHQFWEMCNFVNFLLDRARHRLKRIEALHTDTARSAMMSKALEPAWPLRHGTKEKLNAQFTS</sequence>
<accession>A0AAV2YZF6</accession>
<reference evidence="1" key="2">
    <citation type="journal article" date="2023" name="Microbiol Resour">
        <title>Decontamination and Annotation of the Draft Genome Sequence of the Oomycete Lagenidium giganteum ARSEF 373.</title>
        <authorList>
            <person name="Morgan W.R."/>
            <person name="Tartar A."/>
        </authorList>
    </citation>
    <scope>NUCLEOTIDE SEQUENCE</scope>
    <source>
        <strain evidence="1">ARSEF 373</strain>
    </source>
</reference>
<proteinExistence type="predicted"/>
<gene>
    <name evidence="1" type="ORF">N0F65_003799</name>
</gene>
<keyword evidence="2" id="KW-1185">Reference proteome</keyword>
<evidence type="ECO:0000313" key="2">
    <source>
        <dbReference type="Proteomes" id="UP001146120"/>
    </source>
</evidence>
<name>A0AAV2YZF6_9STRA</name>
<dbReference type="EMBL" id="DAKRPA010000098">
    <property type="protein sequence ID" value="DAZ98743.1"/>
    <property type="molecule type" value="Genomic_DNA"/>
</dbReference>